<comment type="caution">
    <text evidence="2">The sequence shown here is derived from an EMBL/GenBank/DDBJ whole genome shotgun (WGS) entry which is preliminary data.</text>
</comment>
<accession>C4GN11</accession>
<dbReference type="Gene3D" id="3.30.1460.30">
    <property type="entry name" value="YgaC/TfoX-N like chaperone"/>
    <property type="match status" value="1"/>
</dbReference>
<dbReference type="RefSeq" id="WP_003798858.1">
    <property type="nucleotide sequence ID" value="NZ_GG665874.1"/>
</dbReference>
<dbReference type="AlphaFoldDB" id="C4GN11"/>
<dbReference type="Pfam" id="PF04993">
    <property type="entry name" value="TfoX_N"/>
    <property type="match status" value="1"/>
</dbReference>
<protein>
    <submittedName>
        <fullName evidence="2">TfoX N-terminal domain protein</fullName>
    </submittedName>
</protein>
<name>C4GN11_9NEIS</name>
<organism evidence="2 3">
    <name type="scientific">Kingella oralis ATCC 51147</name>
    <dbReference type="NCBI Taxonomy" id="629741"/>
    <lineage>
        <taxon>Bacteria</taxon>
        <taxon>Pseudomonadati</taxon>
        <taxon>Pseudomonadota</taxon>
        <taxon>Betaproteobacteria</taxon>
        <taxon>Neisseriales</taxon>
        <taxon>Neisseriaceae</taxon>
        <taxon>Kingella</taxon>
    </lineage>
</organism>
<evidence type="ECO:0000313" key="2">
    <source>
        <dbReference type="EMBL" id="EEP66696.1"/>
    </source>
</evidence>
<dbReference type="Proteomes" id="UP000003009">
    <property type="component" value="Unassembled WGS sequence"/>
</dbReference>
<dbReference type="SUPFAM" id="SSF159894">
    <property type="entry name" value="YgaC/TfoX-N like"/>
    <property type="match status" value="1"/>
</dbReference>
<keyword evidence="3" id="KW-1185">Reference proteome</keyword>
<dbReference type="STRING" id="629741.GCWU000324_03099"/>
<evidence type="ECO:0000313" key="3">
    <source>
        <dbReference type="Proteomes" id="UP000003009"/>
    </source>
</evidence>
<proteinExistence type="predicted"/>
<evidence type="ECO:0000259" key="1">
    <source>
        <dbReference type="Pfam" id="PF04993"/>
    </source>
</evidence>
<feature type="domain" description="TfoX N-terminal" evidence="1">
    <location>
        <begin position="13"/>
        <end position="105"/>
    </location>
</feature>
<reference evidence="2" key="1">
    <citation type="submission" date="2009-04" db="EMBL/GenBank/DDBJ databases">
        <authorList>
            <person name="Weinstock G."/>
            <person name="Sodergren E."/>
            <person name="Clifton S."/>
            <person name="Fulton L."/>
            <person name="Fulton B."/>
            <person name="Courtney L."/>
            <person name="Fronick C."/>
            <person name="Harrison M."/>
            <person name="Strong C."/>
            <person name="Farmer C."/>
            <person name="Delahaunty K."/>
            <person name="Markovic C."/>
            <person name="Hall O."/>
            <person name="Minx P."/>
            <person name="Tomlinson C."/>
            <person name="Mitreva M."/>
            <person name="Nelson J."/>
            <person name="Hou S."/>
            <person name="Wollam A."/>
            <person name="Pepin K.H."/>
            <person name="Johnson M."/>
            <person name="Bhonagiri V."/>
            <person name="Nash W.E."/>
            <person name="Warren W."/>
            <person name="Chinwalla A."/>
            <person name="Mardis E.R."/>
            <person name="Wilson R.K."/>
        </authorList>
    </citation>
    <scope>NUCLEOTIDE SEQUENCE [LARGE SCALE GENOMIC DNA]</scope>
    <source>
        <strain evidence="2">ATCC 51147</strain>
    </source>
</reference>
<gene>
    <name evidence="2" type="ORF">GCWU000324_03099</name>
</gene>
<dbReference type="HOGENOM" id="CLU_125849_3_0_4"/>
<dbReference type="OrthoDB" id="8687154at2"/>
<sequence>MPASAELANHIAEQLAPLGGITRKRMFGGVGFCHYGAMVAILSRSNELYLKYPAPHADLGEPLISRRTDKTTGGIREIPLPYYRLPETALDNGDELRDWVRQAIARLGKP</sequence>
<dbReference type="GeneID" id="84907464"/>
<dbReference type="InterPro" id="IPR007076">
    <property type="entry name" value="TfoX_N"/>
</dbReference>
<dbReference type="EMBL" id="ACJW02000008">
    <property type="protein sequence ID" value="EEP66696.1"/>
    <property type="molecule type" value="Genomic_DNA"/>
</dbReference>